<evidence type="ECO:0000313" key="2">
    <source>
        <dbReference type="EnsemblProtists" id="EOD17345"/>
    </source>
</evidence>
<proteinExistence type="predicted"/>
<feature type="region of interest" description="Disordered" evidence="1">
    <location>
        <begin position="157"/>
        <end position="190"/>
    </location>
</feature>
<dbReference type="RefSeq" id="XP_005769774.1">
    <property type="nucleotide sequence ID" value="XM_005769717.1"/>
</dbReference>
<dbReference type="KEGG" id="ehx:EMIHUDRAFT_355839"/>
<accession>A0A0D3J1G0</accession>
<evidence type="ECO:0000313" key="3">
    <source>
        <dbReference type="Proteomes" id="UP000013827"/>
    </source>
</evidence>
<dbReference type="GeneID" id="17263495"/>
<dbReference type="AlphaFoldDB" id="A0A0D3J1G0"/>
<feature type="compositionally biased region" description="Basic and acidic residues" evidence="1">
    <location>
        <begin position="158"/>
        <end position="167"/>
    </location>
</feature>
<name>A0A0D3J1G0_EMIH1</name>
<dbReference type="Proteomes" id="UP000013827">
    <property type="component" value="Unassembled WGS sequence"/>
</dbReference>
<evidence type="ECO:0000256" key="1">
    <source>
        <dbReference type="SAM" id="MobiDB-lite"/>
    </source>
</evidence>
<reference evidence="2" key="2">
    <citation type="submission" date="2024-10" db="UniProtKB">
        <authorList>
            <consortium name="EnsemblProtists"/>
        </authorList>
    </citation>
    <scope>IDENTIFICATION</scope>
</reference>
<organism evidence="2 3">
    <name type="scientific">Emiliania huxleyi (strain CCMP1516)</name>
    <dbReference type="NCBI Taxonomy" id="280463"/>
    <lineage>
        <taxon>Eukaryota</taxon>
        <taxon>Haptista</taxon>
        <taxon>Haptophyta</taxon>
        <taxon>Prymnesiophyceae</taxon>
        <taxon>Isochrysidales</taxon>
        <taxon>Noelaerhabdaceae</taxon>
        <taxon>Emiliania</taxon>
    </lineage>
</organism>
<reference evidence="3" key="1">
    <citation type="journal article" date="2013" name="Nature">
        <title>Pan genome of the phytoplankton Emiliania underpins its global distribution.</title>
        <authorList>
            <person name="Read B.A."/>
            <person name="Kegel J."/>
            <person name="Klute M.J."/>
            <person name="Kuo A."/>
            <person name="Lefebvre S.C."/>
            <person name="Maumus F."/>
            <person name="Mayer C."/>
            <person name="Miller J."/>
            <person name="Monier A."/>
            <person name="Salamov A."/>
            <person name="Young J."/>
            <person name="Aguilar M."/>
            <person name="Claverie J.M."/>
            <person name="Frickenhaus S."/>
            <person name="Gonzalez K."/>
            <person name="Herman E.K."/>
            <person name="Lin Y.C."/>
            <person name="Napier J."/>
            <person name="Ogata H."/>
            <person name="Sarno A.F."/>
            <person name="Shmutz J."/>
            <person name="Schroeder D."/>
            <person name="de Vargas C."/>
            <person name="Verret F."/>
            <person name="von Dassow P."/>
            <person name="Valentin K."/>
            <person name="Van de Peer Y."/>
            <person name="Wheeler G."/>
            <person name="Dacks J.B."/>
            <person name="Delwiche C.F."/>
            <person name="Dyhrman S.T."/>
            <person name="Glockner G."/>
            <person name="John U."/>
            <person name="Richards T."/>
            <person name="Worden A.Z."/>
            <person name="Zhang X."/>
            <person name="Grigoriev I.V."/>
            <person name="Allen A.E."/>
            <person name="Bidle K."/>
            <person name="Borodovsky M."/>
            <person name="Bowler C."/>
            <person name="Brownlee C."/>
            <person name="Cock J.M."/>
            <person name="Elias M."/>
            <person name="Gladyshev V.N."/>
            <person name="Groth M."/>
            <person name="Guda C."/>
            <person name="Hadaegh A."/>
            <person name="Iglesias-Rodriguez M.D."/>
            <person name="Jenkins J."/>
            <person name="Jones B.M."/>
            <person name="Lawson T."/>
            <person name="Leese F."/>
            <person name="Lindquist E."/>
            <person name="Lobanov A."/>
            <person name="Lomsadze A."/>
            <person name="Malik S.B."/>
            <person name="Marsh M.E."/>
            <person name="Mackinder L."/>
            <person name="Mock T."/>
            <person name="Mueller-Roeber B."/>
            <person name="Pagarete A."/>
            <person name="Parker M."/>
            <person name="Probert I."/>
            <person name="Quesneville H."/>
            <person name="Raines C."/>
            <person name="Rensing S.A."/>
            <person name="Riano-Pachon D.M."/>
            <person name="Richier S."/>
            <person name="Rokitta S."/>
            <person name="Shiraiwa Y."/>
            <person name="Soanes D.M."/>
            <person name="van der Giezen M."/>
            <person name="Wahlund T.M."/>
            <person name="Williams B."/>
            <person name="Wilson W."/>
            <person name="Wolfe G."/>
            <person name="Wurch L.L."/>
        </authorList>
    </citation>
    <scope>NUCLEOTIDE SEQUENCE</scope>
</reference>
<dbReference type="PaxDb" id="2903-EOD17345"/>
<keyword evidence="3" id="KW-1185">Reference proteome</keyword>
<sequence length="263" mass="28206">MVDFNESEGESAFLVVRSTRGVWFDNPHVFHRSLAKVPISFGFAPEEGAQVQTELGPTASVKVGGYFASSAEYEEWYQRRRASLTLPPSLGAEACGVNNDVVVKEEAATQEAASEEAVVAEESATEEATIKSAAAEVSAAVEGLAEEAPVAEEAVAEEAAKEIEKPAPAKTVSNPPDKRHIEVEDDESKSWRKKNRRKQIKRVLAGLVAMARESEACASLILAWLSPPSRLTIAEALGIKNDVVVKEEAATEEATAEEAVVAE</sequence>
<protein>
    <submittedName>
        <fullName evidence="2">Uncharacterized protein</fullName>
    </submittedName>
</protein>
<dbReference type="HOGENOM" id="CLU_1084149_0_0_1"/>
<dbReference type="EnsemblProtists" id="EOD17345">
    <property type="protein sequence ID" value="EOD17345"/>
    <property type="gene ID" value="EMIHUDRAFT_355839"/>
</dbReference>